<comment type="similarity">
    <text evidence="1">Belongs to the ABC transporter superfamily.</text>
</comment>
<dbReference type="GO" id="GO:0016887">
    <property type="term" value="F:ATP hydrolysis activity"/>
    <property type="evidence" value="ECO:0007669"/>
    <property type="project" value="InterPro"/>
</dbReference>
<dbReference type="InterPro" id="IPR003593">
    <property type="entry name" value="AAA+_ATPase"/>
</dbReference>
<dbReference type="SUPFAM" id="SSF52540">
    <property type="entry name" value="P-loop containing nucleoside triphosphate hydrolases"/>
    <property type="match status" value="1"/>
</dbReference>
<evidence type="ECO:0000256" key="2">
    <source>
        <dbReference type="ARBA" id="ARBA00022448"/>
    </source>
</evidence>
<sequence>MEAVIAENVAIYYGNYKAVVGLTFKLNEAETLLLMGPNGAGKTTLLRTLAGFHREYTGKLLIFGKPPHRSKDLISYVPQSHLLNERVPLTVLEVVAMGGIYKKGFIHFKIPKEILKAAEEALRFVGLEGMKNKPFKELSGGQKQRVLLARALLSNPRLLLLDEPLSALDPSARVEVTNVLDKIKRERDITMIITTHDVNPLIEIGDKVMLLNRRLVAFGTPDEVLRDEIIGKVYGAQSKAVRIGDKLYCIIGDVHIHRGERR</sequence>
<dbReference type="InterPro" id="IPR050153">
    <property type="entry name" value="Metal_Ion_Import_ABC"/>
</dbReference>
<dbReference type="PANTHER" id="PTHR42734:SF17">
    <property type="entry name" value="METAL TRANSPORT SYSTEM ATP-BINDING PROTEIN TM_0124-RELATED"/>
    <property type="match status" value="1"/>
</dbReference>
<reference evidence="6" key="1">
    <citation type="journal article" date="2020" name="ISME J.">
        <title>Gammaproteobacteria mediating utilization of methyl-, sulfur- and petroleum organic compounds in deep ocean hydrothermal plumes.</title>
        <authorList>
            <person name="Zhou Z."/>
            <person name="Liu Y."/>
            <person name="Pan J."/>
            <person name="Cron B.R."/>
            <person name="Toner B.M."/>
            <person name="Anantharaman K."/>
            <person name="Breier J.A."/>
            <person name="Dick G.J."/>
            <person name="Li M."/>
        </authorList>
    </citation>
    <scope>NUCLEOTIDE SEQUENCE</scope>
    <source>
        <strain evidence="6">SZUA-1451</strain>
    </source>
</reference>
<dbReference type="Gene3D" id="3.40.50.300">
    <property type="entry name" value="P-loop containing nucleotide triphosphate hydrolases"/>
    <property type="match status" value="1"/>
</dbReference>
<dbReference type="PROSITE" id="PS50893">
    <property type="entry name" value="ABC_TRANSPORTER_2"/>
    <property type="match status" value="1"/>
</dbReference>
<protein>
    <submittedName>
        <fullName evidence="6">Metal ABC transporter ATP-binding protein</fullName>
    </submittedName>
</protein>
<evidence type="ECO:0000313" key="7">
    <source>
        <dbReference type="Proteomes" id="UP000649326"/>
    </source>
</evidence>
<accession>A0A833DYZ8</accession>
<dbReference type="SMART" id="SM00382">
    <property type="entry name" value="AAA"/>
    <property type="match status" value="1"/>
</dbReference>
<dbReference type="InterPro" id="IPR017871">
    <property type="entry name" value="ABC_transporter-like_CS"/>
</dbReference>
<comment type="caution">
    <text evidence="6">The sequence shown here is derived from an EMBL/GenBank/DDBJ whole genome shotgun (WGS) entry which is preliminary data.</text>
</comment>
<keyword evidence="4 6" id="KW-0067">ATP-binding</keyword>
<name>A0A833DYZ8_9EURY</name>
<keyword evidence="3" id="KW-0547">Nucleotide-binding</keyword>
<evidence type="ECO:0000259" key="5">
    <source>
        <dbReference type="PROSITE" id="PS50893"/>
    </source>
</evidence>
<gene>
    <name evidence="6" type="ORF">EYH13_02275</name>
</gene>
<evidence type="ECO:0000256" key="1">
    <source>
        <dbReference type="ARBA" id="ARBA00005417"/>
    </source>
</evidence>
<dbReference type="EMBL" id="DQUG01000093">
    <property type="protein sequence ID" value="HIP74980.1"/>
    <property type="molecule type" value="Genomic_DNA"/>
</dbReference>
<dbReference type="AlphaFoldDB" id="A0A833DYZ8"/>
<dbReference type="InterPro" id="IPR027417">
    <property type="entry name" value="P-loop_NTPase"/>
</dbReference>
<keyword evidence="2" id="KW-0813">Transport</keyword>
<dbReference type="PANTHER" id="PTHR42734">
    <property type="entry name" value="METAL TRANSPORT SYSTEM ATP-BINDING PROTEIN TM_0124-RELATED"/>
    <property type="match status" value="1"/>
</dbReference>
<dbReference type="InterPro" id="IPR003439">
    <property type="entry name" value="ABC_transporter-like_ATP-bd"/>
</dbReference>
<dbReference type="PROSITE" id="PS00211">
    <property type="entry name" value="ABC_TRANSPORTER_1"/>
    <property type="match status" value="1"/>
</dbReference>
<organism evidence="6 7">
    <name type="scientific">Thermococcus paralvinellae</name>
    <dbReference type="NCBI Taxonomy" id="582419"/>
    <lineage>
        <taxon>Archaea</taxon>
        <taxon>Methanobacteriati</taxon>
        <taxon>Methanobacteriota</taxon>
        <taxon>Thermococci</taxon>
        <taxon>Thermococcales</taxon>
        <taxon>Thermococcaceae</taxon>
        <taxon>Thermococcus</taxon>
    </lineage>
</organism>
<evidence type="ECO:0000256" key="3">
    <source>
        <dbReference type="ARBA" id="ARBA00022741"/>
    </source>
</evidence>
<feature type="domain" description="ABC transporter" evidence="5">
    <location>
        <begin position="4"/>
        <end position="238"/>
    </location>
</feature>
<evidence type="ECO:0000313" key="6">
    <source>
        <dbReference type="EMBL" id="HIP74980.1"/>
    </source>
</evidence>
<evidence type="ECO:0000256" key="4">
    <source>
        <dbReference type="ARBA" id="ARBA00022840"/>
    </source>
</evidence>
<dbReference type="Proteomes" id="UP000649326">
    <property type="component" value="Unassembled WGS sequence"/>
</dbReference>
<proteinExistence type="inferred from homology"/>
<dbReference type="Pfam" id="PF00005">
    <property type="entry name" value="ABC_tran"/>
    <property type="match status" value="1"/>
</dbReference>
<dbReference type="GO" id="GO:0005524">
    <property type="term" value="F:ATP binding"/>
    <property type="evidence" value="ECO:0007669"/>
    <property type="project" value="UniProtKB-KW"/>
</dbReference>